<dbReference type="PANTHER" id="PTHR18964:SF149">
    <property type="entry name" value="BIFUNCTIONAL UDP-N-ACETYLGLUCOSAMINE 2-EPIMERASE_N-ACETYLMANNOSAMINE KINASE"/>
    <property type="match status" value="1"/>
</dbReference>
<dbReference type="Pfam" id="PF00480">
    <property type="entry name" value="ROK"/>
    <property type="match status" value="1"/>
</dbReference>
<dbReference type="Proteomes" id="UP000029091">
    <property type="component" value="Unassembled WGS sequence"/>
</dbReference>
<dbReference type="SUPFAM" id="SSF53067">
    <property type="entry name" value="Actin-like ATPase domain"/>
    <property type="match status" value="2"/>
</dbReference>
<organism evidence="2 3">
    <name type="scientific">Bifidobacterium adolescentis JCM 15918</name>
    <dbReference type="NCBI Taxonomy" id="1437612"/>
    <lineage>
        <taxon>Bacteria</taxon>
        <taxon>Bacillati</taxon>
        <taxon>Actinomycetota</taxon>
        <taxon>Actinomycetes</taxon>
        <taxon>Bifidobacteriales</taxon>
        <taxon>Bifidobacteriaceae</taxon>
        <taxon>Bifidobacterium</taxon>
    </lineage>
</organism>
<gene>
    <name evidence="2" type="ORF">BSTER_0447</name>
</gene>
<dbReference type="RefSeq" id="WP_033499245.1">
    <property type="nucleotide sequence ID" value="NZ_JDUX01000001.1"/>
</dbReference>
<reference evidence="2 3" key="1">
    <citation type="submission" date="2014-03" db="EMBL/GenBank/DDBJ databases">
        <title>Genomics of Bifidobacteria.</title>
        <authorList>
            <person name="Ventura M."/>
            <person name="Milani C."/>
            <person name="Lugli G.A."/>
        </authorList>
    </citation>
    <scope>NUCLEOTIDE SEQUENCE [LARGE SCALE GENOMIC DNA]</scope>
    <source>
        <strain evidence="3">JCM 15918</strain>
    </source>
</reference>
<evidence type="ECO:0000256" key="1">
    <source>
        <dbReference type="ARBA" id="ARBA00006479"/>
    </source>
</evidence>
<dbReference type="InterPro" id="IPR036388">
    <property type="entry name" value="WH-like_DNA-bd_sf"/>
</dbReference>
<dbReference type="AlphaFoldDB" id="A0A087DM59"/>
<proteinExistence type="inferred from homology"/>
<evidence type="ECO:0000313" key="3">
    <source>
        <dbReference type="Proteomes" id="UP000029091"/>
    </source>
</evidence>
<dbReference type="InterPro" id="IPR036390">
    <property type="entry name" value="WH_DNA-bd_sf"/>
</dbReference>
<dbReference type="InterPro" id="IPR000600">
    <property type="entry name" value="ROK"/>
</dbReference>
<dbReference type="EMBL" id="JGZQ01000008">
    <property type="protein sequence ID" value="KFI96609.1"/>
    <property type="molecule type" value="Genomic_DNA"/>
</dbReference>
<dbReference type="SUPFAM" id="SSF46785">
    <property type="entry name" value="Winged helix' DNA-binding domain"/>
    <property type="match status" value="1"/>
</dbReference>
<dbReference type="InterPro" id="IPR043129">
    <property type="entry name" value="ATPase_NBD"/>
</dbReference>
<dbReference type="PANTHER" id="PTHR18964">
    <property type="entry name" value="ROK (REPRESSOR, ORF, KINASE) FAMILY"/>
    <property type="match status" value="1"/>
</dbReference>
<name>A0A087DM59_BIFAD</name>
<accession>A0A087DM59</accession>
<comment type="caution">
    <text evidence="2">The sequence shown here is derived from an EMBL/GenBank/DDBJ whole genome shotgun (WGS) entry which is preliminary data.</text>
</comment>
<dbReference type="Gene3D" id="1.10.10.10">
    <property type="entry name" value="Winged helix-like DNA-binding domain superfamily/Winged helix DNA-binding domain"/>
    <property type="match status" value="1"/>
</dbReference>
<sequence length="410" mass="43395">MASLRRINQDDLRNHNLSVVIDTLLRASGPMSRADLAKETGLTKATMSLLVSLLIDAGVVKEGEPQNSASYGRPSTPLMLGGGKVCGVGMQVNTDGYGCMALDINHDILRHEWVDADMSGVEPDVVFGKLDAMAKAMAEDLESKRCIIAGVSCALPGLVTSDKRLLMARNLGWENVDLTTFDVMRGYDVTPCNEAKLAAIAQIPGYACARADVFDGVDCADSFLYLSCDIGIGGAIVRDGEIVSGSHGFAGEIGHVSVSLDGPLCGCGRRGCLETYAGRRALVEASGVAEKNAASSGEALERLLDAWHSHDVRTVEAVGRAIDALASAIGSALNLADVDTVLLGGWWTDFGPFFYETLENRLESQVLGASDMQVSVSIPLVADHPALYGAAEVGLRKFIDNPLTFITDKA</sequence>
<comment type="similarity">
    <text evidence="1">Belongs to the ROK (NagC/XylR) family.</text>
</comment>
<dbReference type="Gene3D" id="3.30.420.40">
    <property type="match status" value="2"/>
</dbReference>
<evidence type="ECO:0000313" key="2">
    <source>
        <dbReference type="EMBL" id="KFI96609.1"/>
    </source>
</evidence>
<protein>
    <submittedName>
        <fullName evidence="2">XylR-type repressor</fullName>
    </submittedName>
</protein>